<dbReference type="AlphaFoldDB" id="A0A840RU69"/>
<name>A0A840RU69_9BURK</name>
<keyword evidence="5 6" id="KW-0472">Membrane</keyword>
<accession>A0A840RU69</accession>
<feature type="domain" description="Polysaccharide chain length determinant N-terminal" evidence="7">
    <location>
        <begin position="24"/>
        <end position="82"/>
    </location>
</feature>
<proteinExistence type="predicted"/>
<evidence type="ECO:0000256" key="3">
    <source>
        <dbReference type="ARBA" id="ARBA00022692"/>
    </source>
</evidence>
<evidence type="ECO:0000256" key="4">
    <source>
        <dbReference type="ARBA" id="ARBA00022989"/>
    </source>
</evidence>
<evidence type="ECO:0000313" key="8">
    <source>
        <dbReference type="EMBL" id="MBB5200446.1"/>
    </source>
</evidence>
<dbReference type="PANTHER" id="PTHR32309">
    <property type="entry name" value="TYROSINE-PROTEIN KINASE"/>
    <property type="match status" value="1"/>
</dbReference>
<gene>
    <name evidence="8" type="ORF">HNR39_002281</name>
</gene>
<dbReference type="PANTHER" id="PTHR32309:SF13">
    <property type="entry name" value="FERRIC ENTEROBACTIN TRANSPORT PROTEIN FEPE"/>
    <property type="match status" value="1"/>
</dbReference>
<dbReference type="Pfam" id="PF02706">
    <property type="entry name" value="Wzz"/>
    <property type="match status" value="1"/>
</dbReference>
<dbReference type="GO" id="GO:0005886">
    <property type="term" value="C:plasma membrane"/>
    <property type="evidence" value="ECO:0007669"/>
    <property type="project" value="UniProtKB-SubCell"/>
</dbReference>
<evidence type="ECO:0000256" key="6">
    <source>
        <dbReference type="SAM" id="Phobius"/>
    </source>
</evidence>
<feature type="transmembrane region" description="Helical" evidence="6">
    <location>
        <begin position="39"/>
        <end position="59"/>
    </location>
</feature>
<comment type="subcellular location">
    <subcellularLocation>
        <location evidence="1">Cell membrane</location>
        <topology evidence="1">Multi-pass membrane protein</topology>
    </subcellularLocation>
</comment>
<dbReference type="InterPro" id="IPR050445">
    <property type="entry name" value="Bact_polysacc_biosynth/exp"/>
</dbReference>
<dbReference type="InterPro" id="IPR003856">
    <property type="entry name" value="LPS_length_determ_N"/>
</dbReference>
<comment type="caution">
    <text evidence="8">The sequence shown here is derived from an EMBL/GenBank/DDBJ whole genome shotgun (WGS) entry which is preliminary data.</text>
</comment>
<evidence type="ECO:0000256" key="1">
    <source>
        <dbReference type="ARBA" id="ARBA00004651"/>
    </source>
</evidence>
<evidence type="ECO:0000256" key="2">
    <source>
        <dbReference type="ARBA" id="ARBA00022475"/>
    </source>
</evidence>
<keyword evidence="3 6" id="KW-0812">Transmembrane</keyword>
<feature type="transmembrane region" description="Helical" evidence="6">
    <location>
        <begin position="269"/>
        <end position="291"/>
    </location>
</feature>
<dbReference type="Proteomes" id="UP000571084">
    <property type="component" value="Unassembled WGS sequence"/>
</dbReference>
<keyword evidence="2" id="KW-1003">Cell membrane</keyword>
<dbReference type="EMBL" id="JACHHQ010000004">
    <property type="protein sequence ID" value="MBB5200446.1"/>
    <property type="molecule type" value="Genomic_DNA"/>
</dbReference>
<dbReference type="RefSeq" id="WP_168051823.1">
    <property type="nucleotide sequence ID" value="NZ_JAAOZT010000001.1"/>
</dbReference>
<evidence type="ECO:0000313" key="9">
    <source>
        <dbReference type="Proteomes" id="UP000571084"/>
    </source>
</evidence>
<keyword evidence="4 6" id="KW-1133">Transmembrane helix</keyword>
<evidence type="ECO:0000256" key="5">
    <source>
        <dbReference type="ARBA" id="ARBA00023136"/>
    </source>
</evidence>
<keyword evidence="9" id="KW-1185">Reference proteome</keyword>
<reference evidence="8 9" key="1">
    <citation type="submission" date="2020-08" db="EMBL/GenBank/DDBJ databases">
        <title>Genomic Encyclopedia of Type Strains, Phase IV (KMG-IV): sequencing the most valuable type-strain genomes for metagenomic binning, comparative biology and taxonomic classification.</title>
        <authorList>
            <person name="Goeker M."/>
        </authorList>
    </citation>
    <scope>NUCLEOTIDE SEQUENCE [LARGE SCALE GENOMIC DNA]</scope>
    <source>
        <strain evidence="8 9">DSM 23240</strain>
    </source>
</reference>
<evidence type="ECO:0000259" key="7">
    <source>
        <dbReference type="Pfam" id="PF02706"/>
    </source>
</evidence>
<organism evidence="8 9">
    <name type="scientific">Glaciimonas immobilis</name>
    <dbReference type="NCBI Taxonomy" id="728004"/>
    <lineage>
        <taxon>Bacteria</taxon>
        <taxon>Pseudomonadati</taxon>
        <taxon>Pseudomonadota</taxon>
        <taxon>Betaproteobacteria</taxon>
        <taxon>Burkholderiales</taxon>
        <taxon>Oxalobacteraceae</taxon>
        <taxon>Glaciimonas</taxon>
    </lineage>
</organism>
<sequence>MSNTLLKPEPAVTQTSAKIPEAEFIDLAQIWSTIKRYRMIVSICILLGIAGAVVLWSIFPKKWHATAILQIGQMPINTQGFQIALIEPPAQTVERLNQRDLEDKALVSVGLPTQDEENKSILLFRKSLKGTVVKNTNFVEISLAAYSREEGKKFLNAVILSLIAAHNQRMAPALKNINAQAQTNAAELNEAKAQRSRLQGTLKTIGESPASPFAPHVVALDLLAKQDEQIHILTVERTVLADILLSSNTYPTSVIDNIYVPNNAYFPKLSLFLALGIFTGAILGGMLALLADRREKSRVK</sequence>
<protein>
    <submittedName>
        <fullName evidence="8">Uncharacterized protein involved in exopolysaccharide biosynthesis</fullName>
    </submittedName>
</protein>
<dbReference type="GO" id="GO:0004713">
    <property type="term" value="F:protein tyrosine kinase activity"/>
    <property type="evidence" value="ECO:0007669"/>
    <property type="project" value="TreeGrafter"/>
</dbReference>